<dbReference type="AlphaFoldDB" id="A0A0G1Y2Q0"/>
<evidence type="ECO:0000313" key="2">
    <source>
        <dbReference type="Proteomes" id="UP000033852"/>
    </source>
</evidence>
<sequence length="63" mass="6995">MKNRKLILGVAVFALLVSAGFFALPGDAMQMTGFPLDIVQLEKIEPEFAEIILSKGKIIYERL</sequence>
<evidence type="ECO:0000313" key="1">
    <source>
        <dbReference type="EMBL" id="KKW37445.1"/>
    </source>
</evidence>
<reference evidence="1 2" key="1">
    <citation type="journal article" date="2015" name="Nature">
        <title>rRNA introns, odd ribosomes, and small enigmatic genomes across a large radiation of phyla.</title>
        <authorList>
            <person name="Brown C.T."/>
            <person name="Hug L.A."/>
            <person name="Thomas B.C."/>
            <person name="Sharon I."/>
            <person name="Castelle C.J."/>
            <person name="Singh A."/>
            <person name="Wilkins M.J."/>
            <person name="Williams K.H."/>
            <person name="Banfield J.F."/>
        </authorList>
    </citation>
    <scope>NUCLEOTIDE SEQUENCE [LARGE SCALE GENOMIC DNA]</scope>
</reference>
<proteinExistence type="predicted"/>
<name>A0A0G1Y2Q0_9BACT</name>
<protein>
    <submittedName>
        <fullName evidence="1">Uncharacterized protein</fullName>
    </submittedName>
</protein>
<comment type="caution">
    <text evidence="1">The sequence shown here is derived from an EMBL/GenBank/DDBJ whole genome shotgun (WGS) entry which is preliminary data.</text>
</comment>
<dbReference type="EMBL" id="LCRR01000008">
    <property type="protein sequence ID" value="KKW37445.1"/>
    <property type="molecule type" value="Genomic_DNA"/>
</dbReference>
<dbReference type="Proteomes" id="UP000033852">
    <property type="component" value="Unassembled WGS sequence"/>
</dbReference>
<gene>
    <name evidence="1" type="ORF">UY86_C0008G0002</name>
</gene>
<organism evidence="1 2">
    <name type="scientific">Candidatus Adlerbacteria bacterium GW2011_GWB1_54_7</name>
    <dbReference type="NCBI Taxonomy" id="1618607"/>
    <lineage>
        <taxon>Bacteria</taxon>
        <taxon>Candidatus Adleribacteriota</taxon>
    </lineage>
</organism>
<accession>A0A0G1Y2Q0</accession>